<accession>A0A3S3QPW4</accession>
<dbReference type="EMBL" id="RJLM01000024">
    <property type="protein sequence ID" value="RWX52869.1"/>
    <property type="molecule type" value="Genomic_DNA"/>
</dbReference>
<feature type="region of interest" description="Disordered" evidence="1">
    <location>
        <begin position="86"/>
        <end position="106"/>
    </location>
</feature>
<evidence type="ECO:0000256" key="1">
    <source>
        <dbReference type="SAM" id="MobiDB-lite"/>
    </source>
</evidence>
<dbReference type="Proteomes" id="UP000287563">
    <property type="component" value="Unassembled WGS sequence"/>
</dbReference>
<evidence type="ECO:0008006" key="4">
    <source>
        <dbReference type="Google" id="ProtNLM"/>
    </source>
</evidence>
<proteinExistence type="predicted"/>
<name>A0A3S3QPW4_9GAMM</name>
<keyword evidence="3" id="KW-1185">Reference proteome</keyword>
<dbReference type="OrthoDB" id="5900805at2"/>
<feature type="compositionally biased region" description="Basic residues" evidence="1">
    <location>
        <begin position="91"/>
        <end position="106"/>
    </location>
</feature>
<evidence type="ECO:0000313" key="3">
    <source>
        <dbReference type="Proteomes" id="UP000287563"/>
    </source>
</evidence>
<dbReference type="AlphaFoldDB" id="A0A3S3QPW4"/>
<evidence type="ECO:0000313" key="2">
    <source>
        <dbReference type="EMBL" id="RWX52869.1"/>
    </source>
</evidence>
<organism evidence="2 3">
    <name type="scientific">Photobacterium chitinilyticum</name>
    <dbReference type="NCBI Taxonomy" id="2485123"/>
    <lineage>
        <taxon>Bacteria</taxon>
        <taxon>Pseudomonadati</taxon>
        <taxon>Pseudomonadota</taxon>
        <taxon>Gammaproteobacteria</taxon>
        <taxon>Vibrionales</taxon>
        <taxon>Vibrionaceae</taxon>
        <taxon>Photobacterium</taxon>
    </lineage>
</organism>
<gene>
    <name evidence="2" type="ORF">EDI28_24955</name>
</gene>
<comment type="caution">
    <text evidence="2">The sequence shown here is derived from an EMBL/GenBank/DDBJ whole genome shotgun (WGS) entry which is preliminary data.</text>
</comment>
<sequence>MLTIHFIEMNHGLHMPVNTSYLRKKVELSLCKELSRNHFLVSLRTLAENGYLVYQPNTEKALNVNARENESMWQLTRTGRQYAETLNSARLRPKRSYNRRKVLKRK</sequence>
<protein>
    <recommendedName>
        <fullName evidence="4">ArnR1-like winged helix-turn-helix domain-containing protein</fullName>
    </recommendedName>
</protein>
<reference evidence="2 3" key="1">
    <citation type="submission" date="2018-11" db="EMBL/GenBank/DDBJ databases">
        <title>Photobacterium sp. BEI247 sp. nov., a marine bacterium isolated from Yongle Blue Hole in the South China Sea.</title>
        <authorList>
            <person name="Wang X."/>
        </authorList>
    </citation>
    <scope>NUCLEOTIDE SEQUENCE [LARGE SCALE GENOMIC DNA]</scope>
    <source>
        <strain evidence="3">BEI247</strain>
    </source>
</reference>